<dbReference type="AlphaFoldDB" id="A0A7R9GV45"/>
<evidence type="ECO:0000313" key="1">
    <source>
        <dbReference type="EMBL" id="CAD7399085.1"/>
    </source>
</evidence>
<dbReference type="EMBL" id="OD000736">
    <property type="protein sequence ID" value="CAD7399085.1"/>
    <property type="molecule type" value="Genomic_DNA"/>
</dbReference>
<reference evidence="1" key="1">
    <citation type="submission" date="2020-11" db="EMBL/GenBank/DDBJ databases">
        <authorList>
            <person name="Tran Van P."/>
        </authorList>
    </citation>
    <scope>NUCLEOTIDE SEQUENCE</scope>
</reference>
<accession>A0A7R9GV45</accession>
<name>A0A7R9GV45_TIMPO</name>
<sequence length="108" mass="11355">MNGHMTVLTSQTSSTTTATPRRCMSLVKIIVLSSGALLEVLEVIGLVRPGIVTAVWSPEFGVFSAVGYTTPGSDPDIPVRGRLIEHEITALDHAETEVKSGVIPGLGL</sequence>
<organism evidence="1">
    <name type="scientific">Timema poppense</name>
    <name type="common">Walking stick</name>
    <dbReference type="NCBI Taxonomy" id="170557"/>
    <lineage>
        <taxon>Eukaryota</taxon>
        <taxon>Metazoa</taxon>
        <taxon>Ecdysozoa</taxon>
        <taxon>Arthropoda</taxon>
        <taxon>Hexapoda</taxon>
        <taxon>Insecta</taxon>
        <taxon>Pterygota</taxon>
        <taxon>Neoptera</taxon>
        <taxon>Polyneoptera</taxon>
        <taxon>Phasmatodea</taxon>
        <taxon>Timematodea</taxon>
        <taxon>Timematoidea</taxon>
        <taxon>Timematidae</taxon>
        <taxon>Timema</taxon>
    </lineage>
</organism>
<gene>
    <name evidence="1" type="ORF">TPSB3V08_LOCUS2010</name>
</gene>
<protein>
    <submittedName>
        <fullName evidence="1">Uncharacterized protein</fullName>
    </submittedName>
</protein>
<proteinExistence type="predicted"/>